<dbReference type="AlphaFoldDB" id="A0A382K3C5"/>
<dbReference type="Pfam" id="PF17293">
    <property type="entry name" value="Arm-DNA-bind_5"/>
    <property type="match status" value="1"/>
</dbReference>
<keyword evidence="1" id="KW-0238">DNA-binding</keyword>
<dbReference type="Gene3D" id="1.10.150.130">
    <property type="match status" value="1"/>
</dbReference>
<evidence type="ECO:0000259" key="3">
    <source>
        <dbReference type="Pfam" id="PF17293"/>
    </source>
</evidence>
<evidence type="ECO:0000256" key="1">
    <source>
        <dbReference type="ARBA" id="ARBA00023125"/>
    </source>
</evidence>
<evidence type="ECO:0000259" key="2">
    <source>
        <dbReference type="Pfam" id="PF13102"/>
    </source>
</evidence>
<feature type="domain" description="Arm DNA-binding" evidence="3">
    <location>
        <begin position="3"/>
        <end position="64"/>
    </location>
</feature>
<feature type="domain" description="Phage integrase SAM-like" evidence="2">
    <location>
        <begin position="83"/>
        <end position="167"/>
    </location>
</feature>
<dbReference type="GO" id="GO:0003677">
    <property type="term" value="F:DNA binding"/>
    <property type="evidence" value="ECO:0007669"/>
    <property type="project" value="UniProtKB-KW"/>
</dbReference>
<accession>A0A382K3C5</accession>
<dbReference type="InterPro" id="IPR025269">
    <property type="entry name" value="SAM-like_dom"/>
</dbReference>
<evidence type="ECO:0000313" key="4">
    <source>
        <dbReference type="EMBL" id="SVC17567.1"/>
    </source>
</evidence>
<dbReference type="Pfam" id="PF13102">
    <property type="entry name" value="Phage_int_SAM_5"/>
    <property type="match status" value="1"/>
</dbReference>
<dbReference type="EMBL" id="UINC01077440">
    <property type="protein sequence ID" value="SVC17567.1"/>
    <property type="molecule type" value="Genomic_DNA"/>
</dbReference>
<dbReference type="SUPFAM" id="SSF56349">
    <property type="entry name" value="DNA breaking-rejoining enzymes"/>
    <property type="match status" value="1"/>
</dbReference>
<name>A0A382K3C5_9ZZZZ</name>
<dbReference type="InterPro" id="IPR010998">
    <property type="entry name" value="Integrase_recombinase_N"/>
</dbReference>
<sequence>MSVKLRQKKLSGNKISLYLDIYLNGQRQYQFLNLYLYKGTNSRIKATNKDTLALAETIRANLQTELQYSEHDIIPRFKRNADFVEYFKKVGESKGRSSLIWKSTLKHLEEFTGGQVAFKIINERWLEKWQNFLLEKVSRNTAAGHYAKTASAMKLAVRDKIIQRNPCDSITNIKLEEIEREYLNFEEIKQLSETIPITENAKEVCRMFLFACFTGLSFANLETLTFDLYDLLITIHI</sequence>
<evidence type="ECO:0008006" key="5">
    <source>
        <dbReference type="Google" id="ProtNLM"/>
    </source>
</evidence>
<organism evidence="4">
    <name type="scientific">marine metagenome</name>
    <dbReference type="NCBI Taxonomy" id="408172"/>
    <lineage>
        <taxon>unclassified sequences</taxon>
        <taxon>metagenomes</taxon>
        <taxon>ecological metagenomes</taxon>
    </lineage>
</organism>
<dbReference type="InterPro" id="IPR035386">
    <property type="entry name" value="Arm-DNA-bind_5"/>
</dbReference>
<gene>
    <name evidence="4" type="ORF">METZ01_LOCUS270421</name>
</gene>
<dbReference type="InterPro" id="IPR011010">
    <property type="entry name" value="DNA_brk_join_enz"/>
</dbReference>
<proteinExistence type="predicted"/>
<reference evidence="4" key="1">
    <citation type="submission" date="2018-05" db="EMBL/GenBank/DDBJ databases">
        <authorList>
            <person name="Lanie J.A."/>
            <person name="Ng W.-L."/>
            <person name="Kazmierczak K.M."/>
            <person name="Andrzejewski T.M."/>
            <person name="Davidsen T.M."/>
            <person name="Wayne K.J."/>
            <person name="Tettelin H."/>
            <person name="Glass J.I."/>
            <person name="Rusch D."/>
            <person name="Podicherti R."/>
            <person name="Tsui H.-C.T."/>
            <person name="Winkler M.E."/>
        </authorList>
    </citation>
    <scope>NUCLEOTIDE SEQUENCE</scope>
</reference>
<protein>
    <recommendedName>
        <fullName evidence="5">Phage integrase SAM-like domain-containing protein</fullName>
    </recommendedName>
</protein>